<name>A0ACC0UDK8_9AGAM</name>
<evidence type="ECO:0000313" key="2">
    <source>
        <dbReference type="Proteomes" id="UP001207468"/>
    </source>
</evidence>
<reference evidence="1" key="1">
    <citation type="submission" date="2021-03" db="EMBL/GenBank/DDBJ databases">
        <title>Evolutionary priming and transition to the ectomycorrhizal habit in an iconic lineage of mushroom-forming fungi: is preadaptation a requirement?</title>
        <authorList>
            <consortium name="DOE Joint Genome Institute"/>
            <person name="Looney B.P."/>
            <person name="Miyauchi S."/>
            <person name="Morin E."/>
            <person name="Drula E."/>
            <person name="Courty P.E."/>
            <person name="Chicoki N."/>
            <person name="Fauchery L."/>
            <person name="Kohler A."/>
            <person name="Kuo A."/>
            <person name="LaButti K."/>
            <person name="Pangilinan J."/>
            <person name="Lipzen A."/>
            <person name="Riley R."/>
            <person name="Andreopoulos W."/>
            <person name="He G."/>
            <person name="Johnson J."/>
            <person name="Barry K.W."/>
            <person name="Grigoriev I.V."/>
            <person name="Nagy L."/>
            <person name="Hibbett D."/>
            <person name="Henrissat B."/>
            <person name="Matheny P.B."/>
            <person name="Labbe J."/>
            <person name="Martin A.F."/>
        </authorList>
    </citation>
    <scope>NUCLEOTIDE SEQUENCE</scope>
    <source>
        <strain evidence="1">BPL698</strain>
    </source>
</reference>
<proteinExistence type="predicted"/>
<organism evidence="1 2">
    <name type="scientific">Russula earlei</name>
    <dbReference type="NCBI Taxonomy" id="71964"/>
    <lineage>
        <taxon>Eukaryota</taxon>
        <taxon>Fungi</taxon>
        <taxon>Dikarya</taxon>
        <taxon>Basidiomycota</taxon>
        <taxon>Agaricomycotina</taxon>
        <taxon>Agaricomycetes</taxon>
        <taxon>Russulales</taxon>
        <taxon>Russulaceae</taxon>
        <taxon>Russula</taxon>
    </lineage>
</organism>
<dbReference type="Proteomes" id="UP001207468">
    <property type="component" value="Unassembled WGS sequence"/>
</dbReference>
<gene>
    <name evidence="1" type="ORF">F5148DRAFT_763905</name>
</gene>
<protein>
    <submittedName>
        <fullName evidence="1">Uncharacterized protein</fullName>
    </submittedName>
</protein>
<evidence type="ECO:0000313" key="1">
    <source>
        <dbReference type="EMBL" id="KAI9509341.1"/>
    </source>
</evidence>
<comment type="caution">
    <text evidence="1">The sequence shown here is derived from an EMBL/GenBank/DDBJ whole genome shotgun (WGS) entry which is preliminary data.</text>
</comment>
<keyword evidence="2" id="KW-1185">Reference proteome</keyword>
<accession>A0ACC0UDK8</accession>
<sequence length="241" mass="26782">MSSAVKLTIAQELRPDELPSDEHVIAAAREVLEATKGWKKGNAYEKKTVQTYSRQKGPGDGAPWHCRVSEHPPAEATFDEFWSKLGHSHAEHEKEYIEVVKKATLVKKVSATQEIWTMYYEFPSFGVSSRVFTILVVTHYDESSSPREGLSVSIPVDLSSDPELAKLEEKGVKGRYVSVGSIKELPNGNTEWRMATSSSPGGRIPTFIVESTMPRTISADVPQFLRWLQTIKPANGPLPTL</sequence>
<dbReference type="EMBL" id="JAGFNK010000066">
    <property type="protein sequence ID" value="KAI9509341.1"/>
    <property type="molecule type" value="Genomic_DNA"/>
</dbReference>